<feature type="transmembrane region" description="Helical" evidence="6">
    <location>
        <begin position="346"/>
        <end position="364"/>
    </location>
</feature>
<dbReference type="KEGG" id="obi:106869723"/>
<dbReference type="EMBL" id="KQ417763">
    <property type="protein sequence ID" value="KOF90446.1"/>
    <property type="molecule type" value="Genomic_DNA"/>
</dbReference>
<feature type="transmembrane region" description="Helical" evidence="6">
    <location>
        <begin position="400"/>
        <end position="427"/>
    </location>
</feature>
<comment type="subcellular location">
    <subcellularLocation>
        <location evidence="1">Membrane</location>
        <topology evidence="1">Multi-pass membrane protein</topology>
    </subcellularLocation>
</comment>
<dbReference type="AlphaFoldDB" id="A0A0L8HMK8"/>
<dbReference type="OrthoDB" id="3026777at2759"/>
<proteinExistence type="predicted"/>
<keyword evidence="4 6" id="KW-0472">Membrane</keyword>
<evidence type="ECO:0000256" key="3">
    <source>
        <dbReference type="ARBA" id="ARBA00022989"/>
    </source>
</evidence>
<dbReference type="SUPFAM" id="SSF103473">
    <property type="entry name" value="MFS general substrate transporter"/>
    <property type="match status" value="1"/>
</dbReference>
<keyword evidence="3 6" id="KW-1133">Transmembrane helix</keyword>
<dbReference type="InterPro" id="IPR036259">
    <property type="entry name" value="MFS_trans_sf"/>
</dbReference>
<sequence>MGLKMKQEYDVPKDEDDVPKDEDDVPKDEYSTSFGQISDMTLICYVPVMMSCQTIMHLYAHSRIEEEYSEALGFSSLYRDRLQKLSIKEEVQRLTSTWMTNALSVEYFMNIFSIVLIHFLGEAFGRKIGMLVSLSGTIGKVIVITATMSFKLPLNLLVVACAMNGITGGAGSFITGIVSHISDESKLGKSCFDRFSRVLALAVGISGIFIIIFGFIITTRNSIIVSLCLLNLTLISGIILIFRFEESQQRNTSQIYLTMKSSFWDLWNVVPVRKFLLLFFFLSMAAFSYLPAGGQTIFITQFFINKSFNSCDNTTIGIYLGIFTFSFYITYFFASMATMEQISSNAIIIGCLLIGFVSSIVLSLTMRMFFYQAVLVNNVVVYTVMYFIGKEMSLLVEVRLHGCLYALLFIINSFATSLTLPFLNMIYKRTLTYFPGSLYFTYAAFFLIAAAFQLGVWFYEKDKKEKRE</sequence>
<organism evidence="7">
    <name type="scientific">Octopus bimaculoides</name>
    <name type="common">California two-spotted octopus</name>
    <dbReference type="NCBI Taxonomy" id="37653"/>
    <lineage>
        <taxon>Eukaryota</taxon>
        <taxon>Metazoa</taxon>
        <taxon>Spiralia</taxon>
        <taxon>Lophotrochozoa</taxon>
        <taxon>Mollusca</taxon>
        <taxon>Cephalopoda</taxon>
        <taxon>Coleoidea</taxon>
        <taxon>Octopodiformes</taxon>
        <taxon>Octopoda</taxon>
        <taxon>Incirrata</taxon>
        <taxon>Octopodidae</taxon>
        <taxon>Octopus</taxon>
    </lineage>
</organism>
<evidence type="ECO:0008006" key="8">
    <source>
        <dbReference type="Google" id="ProtNLM"/>
    </source>
</evidence>
<feature type="transmembrane region" description="Helical" evidence="6">
    <location>
        <begin position="102"/>
        <end position="121"/>
    </location>
</feature>
<feature type="transmembrane region" description="Helical" evidence="6">
    <location>
        <begin position="128"/>
        <end position="150"/>
    </location>
</feature>
<feature type="transmembrane region" description="Helical" evidence="6">
    <location>
        <begin position="316"/>
        <end position="334"/>
    </location>
</feature>
<dbReference type="PANTHER" id="PTHR23507:SF1">
    <property type="entry name" value="FI18259P1-RELATED"/>
    <property type="match status" value="1"/>
</dbReference>
<gene>
    <name evidence="7" type="ORF">OCBIM_22011214mg</name>
</gene>
<evidence type="ECO:0000313" key="7">
    <source>
        <dbReference type="EMBL" id="KOF90447.1"/>
    </source>
</evidence>
<evidence type="ECO:0000256" key="6">
    <source>
        <dbReference type="SAM" id="Phobius"/>
    </source>
</evidence>
<feature type="region of interest" description="Disordered" evidence="5">
    <location>
        <begin position="1"/>
        <end position="29"/>
    </location>
</feature>
<feature type="compositionally biased region" description="Acidic residues" evidence="5">
    <location>
        <begin position="13"/>
        <end position="26"/>
    </location>
</feature>
<feature type="transmembrane region" description="Helical" evidence="6">
    <location>
        <begin position="198"/>
        <end position="217"/>
    </location>
</feature>
<dbReference type="EMBL" id="KQ417763">
    <property type="protein sequence ID" value="KOF90447.1"/>
    <property type="molecule type" value="Genomic_DNA"/>
</dbReference>
<dbReference type="PANTHER" id="PTHR23507">
    <property type="entry name" value="ZGC:174356"/>
    <property type="match status" value="1"/>
</dbReference>
<evidence type="ECO:0000256" key="2">
    <source>
        <dbReference type="ARBA" id="ARBA00022692"/>
    </source>
</evidence>
<dbReference type="Gene3D" id="1.20.1250.20">
    <property type="entry name" value="MFS general substrate transporter like domains"/>
    <property type="match status" value="1"/>
</dbReference>
<evidence type="ECO:0000256" key="5">
    <source>
        <dbReference type="SAM" id="MobiDB-lite"/>
    </source>
</evidence>
<dbReference type="GO" id="GO:0022857">
    <property type="term" value="F:transmembrane transporter activity"/>
    <property type="evidence" value="ECO:0007669"/>
    <property type="project" value="TreeGrafter"/>
</dbReference>
<feature type="transmembrane region" description="Helical" evidence="6">
    <location>
        <begin position="439"/>
        <end position="459"/>
    </location>
</feature>
<reference evidence="7" key="1">
    <citation type="submission" date="2015-07" db="EMBL/GenBank/DDBJ databases">
        <title>MeaNS - Measles Nucleotide Surveillance Program.</title>
        <authorList>
            <person name="Tran T."/>
            <person name="Druce J."/>
        </authorList>
    </citation>
    <scope>NUCLEOTIDE SEQUENCE</scope>
    <source>
        <strain evidence="7">UCB-OBI-ISO-001</strain>
        <tissue evidence="7">Gonad</tissue>
    </source>
</reference>
<keyword evidence="2 6" id="KW-0812">Transmembrane</keyword>
<evidence type="ECO:0000256" key="1">
    <source>
        <dbReference type="ARBA" id="ARBA00004141"/>
    </source>
</evidence>
<feature type="transmembrane region" description="Helical" evidence="6">
    <location>
        <begin position="223"/>
        <end position="242"/>
    </location>
</feature>
<name>A0A0L8HMK8_OCTBM</name>
<protein>
    <recommendedName>
        <fullName evidence="8">Major facilitator superfamily (MFS) profile domain-containing protein</fullName>
    </recommendedName>
</protein>
<feature type="transmembrane region" description="Helical" evidence="6">
    <location>
        <begin position="370"/>
        <end position="388"/>
    </location>
</feature>
<feature type="transmembrane region" description="Helical" evidence="6">
    <location>
        <begin position="275"/>
        <end position="304"/>
    </location>
</feature>
<feature type="compositionally biased region" description="Basic and acidic residues" evidence="5">
    <location>
        <begin position="1"/>
        <end position="12"/>
    </location>
</feature>
<accession>A0A0L8HMK8</accession>
<feature type="transmembrane region" description="Helical" evidence="6">
    <location>
        <begin position="156"/>
        <end position="178"/>
    </location>
</feature>
<evidence type="ECO:0000256" key="4">
    <source>
        <dbReference type="ARBA" id="ARBA00023136"/>
    </source>
</evidence>
<dbReference type="GO" id="GO:0016020">
    <property type="term" value="C:membrane"/>
    <property type="evidence" value="ECO:0007669"/>
    <property type="project" value="UniProtKB-SubCell"/>
</dbReference>